<evidence type="ECO:0000313" key="3">
    <source>
        <dbReference type="EMBL" id="KAJ4176706.1"/>
    </source>
</evidence>
<keyword evidence="4" id="KW-1185">Reference proteome</keyword>
<protein>
    <recommendedName>
        <fullName evidence="5">Methyltransferase</fullName>
    </recommendedName>
</protein>
<gene>
    <name evidence="3" type="ORF">NW755_014272</name>
</gene>
<dbReference type="GO" id="GO:0008168">
    <property type="term" value="F:methyltransferase activity"/>
    <property type="evidence" value="ECO:0007669"/>
    <property type="project" value="TreeGrafter"/>
</dbReference>
<organism evidence="3 4">
    <name type="scientific">Fusarium falciforme</name>
    <dbReference type="NCBI Taxonomy" id="195108"/>
    <lineage>
        <taxon>Eukaryota</taxon>
        <taxon>Fungi</taxon>
        <taxon>Dikarya</taxon>
        <taxon>Ascomycota</taxon>
        <taxon>Pezizomycotina</taxon>
        <taxon>Sordariomycetes</taxon>
        <taxon>Hypocreomycetidae</taxon>
        <taxon>Hypocreales</taxon>
        <taxon>Nectriaceae</taxon>
        <taxon>Fusarium</taxon>
        <taxon>Fusarium solani species complex</taxon>
    </lineage>
</organism>
<dbReference type="PANTHER" id="PTHR43591:SF31">
    <property type="entry name" value="LAEA-LIKE, PUTATIVE (AFU_ORTHOLOGUE AFUA_8G01930)-RELATED"/>
    <property type="match status" value="1"/>
</dbReference>
<name>A0A9W8QUA4_9HYPO</name>
<evidence type="ECO:0000256" key="1">
    <source>
        <dbReference type="ARBA" id="ARBA00038158"/>
    </source>
</evidence>
<evidence type="ECO:0008006" key="5">
    <source>
        <dbReference type="Google" id="ProtNLM"/>
    </source>
</evidence>
<comment type="caution">
    <text evidence="3">The sequence shown here is derived from an EMBL/GenBank/DDBJ whole genome shotgun (WGS) entry which is preliminary data.</text>
</comment>
<dbReference type="SUPFAM" id="SSF53335">
    <property type="entry name" value="S-adenosyl-L-methionine-dependent methyltransferases"/>
    <property type="match status" value="1"/>
</dbReference>
<sequence>MANTTQSALPLEADAWTNDEAGDDDADSTLAVSITSSSDSLASSIMRHREENGRTYHAFKEGKYVLPNDESENERLGQSVTLAKRLILTQTSRFSLQHTLFLMILDGKLFICPTGTDRPVRRVLDAGTGTGIWAVDYADDHPEADVIGVDLSRIQPSFVPTNISFFLDDLEDPWTFSQKFDFVYGRMLTRSLRNWPKFIQQSYDNLNSGGWIELTDILLELESDDNTVPANSLAKQWGKYMLEAAASFGAPLDSCKWYKQQLADAGFVDIVKTVYKWPTCAWPKDPTFKEIGLRTYENLGQGVSGLSLALFTRGLVWTPEEVEVFLVDVRKDMKNRAVHGWWPIYVVYGRKP</sequence>
<comment type="similarity">
    <text evidence="1">Belongs to the methyltransferase superfamily. LaeA methyltransferase family.</text>
</comment>
<reference evidence="3" key="1">
    <citation type="submission" date="2022-09" db="EMBL/GenBank/DDBJ databases">
        <title>Fusarium specimens isolated from Avocado Roots.</title>
        <authorList>
            <person name="Stajich J."/>
            <person name="Roper C."/>
            <person name="Heimlech-Rivalta G."/>
        </authorList>
    </citation>
    <scope>NUCLEOTIDE SEQUENCE</scope>
    <source>
        <strain evidence="3">A02</strain>
    </source>
</reference>
<proteinExistence type="inferred from homology"/>
<evidence type="ECO:0000313" key="4">
    <source>
        <dbReference type="Proteomes" id="UP001152087"/>
    </source>
</evidence>
<feature type="region of interest" description="Disordered" evidence="2">
    <location>
        <begin position="1"/>
        <end position="26"/>
    </location>
</feature>
<evidence type="ECO:0000256" key="2">
    <source>
        <dbReference type="SAM" id="MobiDB-lite"/>
    </source>
</evidence>
<dbReference type="InterPro" id="IPR029063">
    <property type="entry name" value="SAM-dependent_MTases_sf"/>
</dbReference>
<dbReference type="AlphaFoldDB" id="A0A9W8QUA4"/>
<dbReference type="Gene3D" id="3.40.50.150">
    <property type="entry name" value="Vaccinia Virus protein VP39"/>
    <property type="match status" value="1"/>
</dbReference>
<dbReference type="Pfam" id="PF13489">
    <property type="entry name" value="Methyltransf_23"/>
    <property type="match status" value="1"/>
</dbReference>
<dbReference type="PANTHER" id="PTHR43591">
    <property type="entry name" value="METHYLTRANSFERASE"/>
    <property type="match status" value="1"/>
</dbReference>
<dbReference type="CDD" id="cd02440">
    <property type="entry name" value="AdoMet_MTases"/>
    <property type="match status" value="1"/>
</dbReference>
<accession>A0A9W8QUA4</accession>
<dbReference type="EMBL" id="JAOQAV010000162">
    <property type="protein sequence ID" value="KAJ4176706.1"/>
    <property type="molecule type" value="Genomic_DNA"/>
</dbReference>
<dbReference type="Proteomes" id="UP001152087">
    <property type="component" value="Unassembled WGS sequence"/>
</dbReference>